<dbReference type="CDD" id="cd06261">
    <property type="entry name" value="TM_PBP2"/>
    <property type="match status" value="1"/>
</dbReference>
<name>A0A9D1HPA3_9FIRM</name>
<evidence type="ECO:0000256" key="7">
    <source>
        <dbReference type="RuleBase" id="RU363032"/>
    </source>
</evidence>
<feature type="transmembrane region" description="Helical" evidence="7">
    <location>
        <begin position="12"/>
        <end position="35"/>
    </location>
</feature>
<dbReference type="PANTHER" id="PTHR30043">
    <property type="entry name" value="PHOSPHONATES TRANSPORT SYSTEM PERMEASE PROTEIN"/>
    <property type="match status" value="1"/>
</dbReference>
<evidence type="ECO:0000259" key="8">
    <source>
        <dbReference type="PROSITE" id="PS50928"/>
    </source>
</evidence>
<evidence type="ECO:0000256" key="1">
    <source>
        <dbReference type="ARBA" id="ARBA00004651"/>
    </source>
</evidence>
<proteinExistence type="inferred from homology"/>
<protein>
    <submittedName>
        <fullName evidence="9">ABC transporter permease subunit</fullName>
    </submittedName>
</protein>
<dbReference type="PROSITE" id="PS50928">
    <property type="entry name" value="ABC_TM1"/>
    <property type="match status" value="1"/>
</dbReference>
<evidence type="ECO:0000313" key="10">
    <source>
        <dbReference type="Proteomes" id="UP000824175"/>
    </source>
</evidence>
<keyword evidence="6 7" id="KW-0472">Membrane</keyword>
<keyword evidence="2 7" id="KW-0813">Transport</keyword>
<dbReference type="GO" id="GO:0055085">
    <property type="term" value="P:transmembrane transport"/>
    <property type="evidence" value="ECO:0007669"/>
    <property type="project" value="InterPro"/>
</dbReference>
<feature type="transmembrane region" description="Helical" evidence="7">
    <location>
        <begin position="65"/>
        <end position="95"/>
    </location>
</feature>
<dbReference type="Pfam" id="PF00528">
    <property type="entry name" value="BPD_transp_1"/>
    <property type="match status" value="1"/>
</dbReference>
<keyword evidence="4 7" id="KW-0812">Transmembrane</keyword>
<dbReference type="PANTHER" id="PTHR30043:SF1">
    <property type="entry name" value="ABC TRANSPORT SYSTEM PERMEASE PROTEIN P69"/>
    <property type="match status" value="1"/>
</dbReference>
<evidence type="ECO:0000256" key="2">
    <source>
        <dbReference type="ARBA" id="ARBA00022448"/>
    </source>
</evidence>
<organism evidence="9 10">
    <name type="scientific">Candidatus Fimiplasma intestinipullorum</name>
    <dbReference type="NCBI Taxonomy" id="2840825"/>
    <lineage>
        <taxon>Bacteria</taxon>
        <taxon>Bacillati</taxon>
        <taxon>Bacillota</taxon>
        <taxon>Clostridia</taxon>
        <taxon>Eubacteriales</taxon>
        <taxon>Candidatus Fimiplasma</taxon>
    </lineage>
</organism>
<reference evidence="9" key="1">
    <citation type="submission" date="2020-10" db="EMBL/GenBank/DDBJ databases">
        <authorList>
            <person name="Gilroy R."/>
        </authorList>
    </citation>
    <scope>NUCLEOTIDE SEQUENCE</scope>
    <source>
        <strain evidence="9">CHK195-11698</strain>
    </source>
</reference>
<dbReference type="InterPro" id="IPR035906">
    <property type="entry name" value="MetI-like_sf"/>
</dbReference>
<feature type="transmembrane region" description="Helical" evidence="7">
    <location>
        <begin position="229"/>
        <end position="248"/>
    </location>
</feature>
<evidence type="ECO:0000256" key="5">
    <source>
        <dbReference type="ARBA" id="ARBA00022989"/>
    </source>
</evidence>
<keyword evidence="5 7" id="KW-1133">Transmembrane helix</keyword>
<feature type="transmembrane region" description="Helical" evidence="7">
    <location>
        <begin position="137"/>
        <end position="155"/>
    </location>
</feature>
<evidence type="ECO:0000256" key="4">
    <source>
        <dbReference type="ARBA" id="ARBA00022692"/>
    </source>
</evidence>
<comment type="caution">
    <text evidence="9">The sequence shown here is derived from an EMBL/GenBank/DDBJ whole genome shotgun (WGS) entry which is preliminary data.</text>
</comment>
<dbReference type="PROSITE" id="PS51257">
    <property type="entry name" value="PROKAR_LIPOPROTEIN"/>
    <property type="match status" value="1"/>
</dbReference>
<gene>
    <name evidence="9" type="ORF">IAD15_03025</name>
</gene>
<sequence>MKKYRIHPRGYALRYILGGAALILLFVFSCVYLDLDFAKFAQRLSNVPEIVSRMMHLDLSMLPEIIFQLFVSITLALLALVIGIVISFVLAAFGASNLAPHHWISQLIKGVVAVVRAVPSLVWILMVVASVGFGNSGALLGLVIMSVGFLTKAFCSVFEENGYGRIEALRSVGARWINVVIQGVANDALPGLLTWIALTIETNIATSISLGVLGISGVGNLLNRQIMKFNYPGISTIILVIFIALIIVELSVGKLKERIHEK</sequence>
<evidence type="ECO:0000256" key="3">
    <source>
        <dbReference type="ARBA" id="ARBA00022475"/>
    </source>
</evidence>
<dbReference type="AlphaFoldDB" id="A0A9D1HPA3"/>
<feature type="transmembrane region" description="Helical" evidence="7">
    <location>
        <begin position="176"/>
        <end position="198"/>
    </location>
</feature>
<dbReference type="InterPro" id="IPR000515">
    <property type="entry name" value="MetI-like"/>
</dbReference>
<dbReference type="SUPFAM" id="SSF161098">
    <property type="entry name" value="MetI-like"/>
    <property type="match status" value="1"/>
</dbReference>
<dbReference type="GO" id="GO:0005886">
    <property type="term" value="C:plasma membrane"/>
    <property type="evidence" value="ECO:0007669"/>
    <property type="project" value="UniProtKB-SubCell"/>
</dbReference>
<reference evidence="9" key="2">
    <citation type="journal article" date="2021" name="PeerJ">
        <title>Extensive microbial diversity within the chicken gut microbiome revealed by metagenomics and culture.</title>
        <authorList>
            <person name="Gilroy R."/>
            <person name="Ravi A."/>
            <person name="Getino M."/>
            <person name="Pursley I."/>
            <person name="Horton D.L."/>
            <person name="Alikhan N.F."/>
            <person name="Baker D."/>
            <person name="Gharbi K."/>
            <person name="Hall N."/>
            <person name="Watson M."/>
            <person name="Adriaenssens E.M."/>
            <person name="Foster-Nyarko E."/>
            <person name="Jarju S."/>
            <person name="Secka A."/>
            <person name="Antonio M."/>
            <person name="Oren A."/>
            <person name="Chaudhuri R.R."/>
            <person name="La Ragione R."/>
            <person name="Hildebrand F."/>
            <person name="Pallen M.J."/>
        </authorList>
    </citation>
    <scope>NUCLEOTIDE SEQUENCE</scope>
    <source>
        <strain evidence="9">CHK195-11698</strain>
    </source>
</reference>
<dbReference type="Gene3D" id="1.10.3720.10">
    <property type="entry name" value="MetI-like"/>
    <property type="match status" value="1"/>
</dbReference>
<keyword evidence="3" id="KW-1003">Cell membrane</keyword>
<accession>A0A9D1HPA3</accession>
<evidence type="ECO:0000256" key="6">
    <source>
        <dbReference type="ARBA" id="ARBA00023136"/>
    </source>
</evidence>
<comment type="subcellular location">
    <subcellularLocation>
        <location evidence="1 7">Cell membrane</location>
        <topology evidence="1 7">Multi-pass membrane protein</topology>
    </subcellularLocation>
</comment>
<comment type="similarity">
    <text evidence="7">Belongs to the binding-protein-dependent transport system permease family.</text>
</comment>
<dbReference type="EMBL" id="DVMJ01000020">
    <property type="protein sequence ID" value="HIU13024.1"/>
    <property type="molecule type" value="Genomic_DNA"/>
</dbReference>
<feature type="transmembrane region" description="Helical" evidence="7">
    <location>
        <begin position="107"/>
        <end position="131"/>
    </location>
</feature>
<evidence type="ECO:0000313" key="9">
    <source>
        <dbReference type="EMBL" id="HIU13024.1"/>
    </source>
</evidence>
<feature type="transmembrane region" description="Helical" evidence="7">
    <location>
        <begin position="204"/>
        <end position="222"/>
    </location>
</feature>
<dbReference type="Proteomes" id="UP000824175">
    <property type="component" value="Unassembled WGS sequence"/>
</dbReference>
<feature type="domain" description="ABC transmembrane type-1" evidence="8">
    <location>
        <begin position="69"/>
        <end position="252"/>
    </location>
</feature>